<dbReference type="SUPFAM" id="SSF74653">
    <property type="entry name" value="TolA/TonB C-terminal domain"/>
    <property type="match status" value="1"/>
</dbReference>
<evidence type="ECO:0000313" key="3">
    <source>
        <dbReference type="EMBL" id="PWH84210.1"/>
    </source>
</evidence>
<feature type="transmembrane region" description="Helical" evidence="1">
    <location>
        <begin position="34"/>
        <end position="51"/>
    </location>
</feature>
<keyword evidence="1" id="KW-1133">Transmembrane helix</keyword>
<keyword evidence="1" id="KW-0472">Membrane</keyword>
<evidence type="ECO:0000313" key="4">
    <source>
        <dbReference type="Proteomes" id="UP000245375"/>
    </source>
</evidence>
<dbReference type="EMBL" id="QFRI01000001">
    <property type="protein sequence ID" value="PWH84210.1"/>
    <property type="molecule type" value="Genomic_DNA"/>
</dbReference>
<gene>
    <name evidence="3" type="ORF">DIS18_06645</name>
</gene>
<sequence>MRNQKNSHELIRQNEQIVKKSQKHETNLQKNSTLYFQIGLIVCLLAAFGLLEMKFESTIPNYKGLPPIDQEVFVHIPVIKEKTPALEKPVKQRRVKDPTIFKEVPDDTPEDLFKKEFIEPKVNVPTLDPDDFTPPIEEPTEPENVPFISIQNAPIYPGCEKAKDNNARKKCMSEKITKLIQRKFDGSDIASNYGLTGKQKIDVQFTIDKTGKVTDIKTRAPHPKLEKEAVRVINFIPEMTPGKQRDTNVGVIYNLPIVFQVQ</sequence>
<dbReference type="Pfam" id="PF03544">
    <property type="entry name" value="TonB_C"/>
    <property type="match status" value="1"/>
</dbReference>
<dbReference type="AlphaFoldDB" id="A0A2U2X8Z2"/>
<dbReference type="GO" id="GO:0055085">
    <property type="term" value="P:transmembrane transport"/>
    <property type="evidence" value="ECO:0007669"/>
    <property type="project" value="InterPro"/>
</dbReference>
<dbReference type="InterPro" id="IPR037682">
    <property type="entry name" value="TonB_C"/>
</dbReference>
<comment type="caution">
    <text evidence="3">The sequence shown here is derived from an EMBL/GenBank/DDBJ whole genome shotgun (WGS) entry which is preliminary data.</text>
</comment>
<accession>A0A2U2X8Z2</accession>
<protein>
    <submittedName>
        <fullName evidence="3">Energy transducer TonB</fullName>
    </submittedName>
</protein>
<dbReference type="Proteomes" id="UP000245375">
    <property type="component" value="Unassembled WGS sequence"/>
</dbReference>
<reference evidence="3" key="1">
    <citation type="submission" date="2018-05" db="EMBL/GenBank/DDBJ databases">
        <title>Algibacter marinivivus sp. nov., isolated from sample around a algae.</title>
        <authorList>
            <person name="Zhong X."/>
        </authorList>
    </citation>
    <scope>NUCLEOTIDE SEQUENCE [LARGE SCALE GENOMIC DNA]</scope>
    <source>
        <strain evidence="3">ZY111</strain>
    </source>
</reference>
<feature type="domain" description="TonB C-terminal" evidence="2">
    <location>
        <begin position="201"/>
        <end position="260"/>
    </location>
</feature>
<dbReference type="Gene3D" id="3.30.1150.10">
    <property type="match status" value="1"/>
</dbReference>
<evidence type="ECO:0000259" key="2">
    <source>
        <dbReference type="Pfam" id="PF03544"/>
    </source>
</evidence>
<name>A0A2U2X8Z2_9FLAO</name>
<organism evidence="3 4">
    <name type="scientific">Algibacter marinivivus</name>
    <dbReference type="NCBI Taxonomy" id="2100723"/>
    <lineage>
        <taxon>Bacteria</taxon>
        <taxon>Pseudomonadati</taxon>
        <taxon>Bacteroidota</taxon>
        <taxon>Flavobacteriia</taxon>
        <taxon>Flavobacteriales</taxon>
        <taxon>Flavobacteriaceae</taxon>
        <taxon>Algibacter</taxon>
    </lineage>
</organism>
<keyword evidence="1" id="KW-0812">Transmembrane</keyword>
<evidence type="ECO:0000256" key="1">
    <source>
        <dbReference type="SAM" id="Phobius"/>
    </source>
</evidence>
<keyword evidence="4" id="KW-1185">Reference proteome</keyword>
<proteinExistence type="predicted"/>
<reference evidence="3" key="2">
    <citation type="submission" date="2018-05" db="EMBL/GenBank/DDBJ databases">
        <authorList>
            <person name="Lanie J.A."/>
            <person name="Ng W.-L."/>
            <person name="Kazmierczak K.M."/>
            <person name="Andrzejewski T.M."/>
            <person name="Davidsen T.M."/>
            <person name="Wayne K.J."/>
            <person name="Tettelin H."/>
            <person name="Glass J.I."/>
            <person name="Rusch D."/>
            <person name="Podicherti R."/>
            <person name="Tsui H.-C.T."/>
            <person name="Winkler M.E."/>
        </authorList>
    </citation>
    <scope>NUCLEOTIDE SEQUENCE [LARGE SCALE GENOMIC DNA]</scope>
    <source>
        <strain evidence="3">ZY111</strain>
    </source>
</reference>
<dbReference type="OrthoDB" id="1522859at2"/>